<evidence type="ECO:0000313" key="2">
    <source>
        <dbReference type="EMBL" id="KAJ9681928.1"/>
    </source>
</evidence>
<dbReference type="Proteomes" id="UP001168098">
    <property type="component" value="Unassembled WGS sequence"/>
</dbReference>
<accession>A0AA38Z4I3</accession>
<feature type="region of interest" description="Disordered" evidence="1">
    <location>
        <begin position="1"/>
        <end position="36"/>
    </location>
</feature>
<dbReference type="AlphaFoldDB" id="A0AA38Z4I3"/>
<dbReference type="InterPro" id="IPR004158">
    <property type="entry name" value="DUF247_pln"/>
</dbReference>
<dbReference type="Pfam" id="PF03140">
    <property type="entry name" value="DUF247"/>
    <property type="match status" value="1"/>
</dbReference>
<evidence type="ECO:0000256" key="1">
    <source>
        <dbReference type="SAM" id="MobiDB-lite"/>
    </source>
</evidence>
<comment type="caution">
    <text evidence="2">The sequence shown here is derived from an EMBL/GenBank/DDBJ whole genome shotgun (WGS) entry which is preliminary data.</text>
</comment>
<dbReference type="EMBL" id="JARBHA010000014">
    <property type="protein sequence ID" value="KAJ9681928.1"/>
    <property type="molecule type" value="Genomic_DNA"/>
</dbReference>
<feature type="compositionally biased region" description="Basic and acidic residues" evidence="1">
    <location>
        <begin position="1"/>
        <end position="14"/>
    </location>
</feature>
<organism evidence="2 3">
    <name type="scientific">Vitis rotundifolia</name>
    <name type="common">Muscadine grape</name>
    <dbReference type="NCBI Taxonomy" id="103349"/>
    <lineage>
        <taxon>Eukaryota</taxon>
        <taxon>Viridiplantae</taxon>
        <taxon>Streptophyta</taxon>
        <taxon>Embryophyta</taxon>
        <taxon>Tracheophyta</taxon>
        <taxon>Spermatophyta</taxon>
        <taxon>Magnoliopsida</taxon>
        <taxon>eudicotyledons</taxon>
        <taxon>Gunneridae</taxon>
        <taxon>Pentapetalae</taxon>
        <taxon>rosids</taxon>
        <taxon>Vitales</taxon>
        <taxon>Vitaceae</taxon>
        <taxon>Viteae</taxon>
        <taxon>Vitis</taxon>
    </lineage>
</organism>
<protein>
    <submittedName>
        <fullName evidence="2">Uncharacterized protein</fullName>
    </submittedName>
</protein>
<proteinExistence type="predicted"/>
<keyword evidence="3" id="KW-1185">Reference proteome</keyword>
<name>A0AA38Z4I3_VITRO</name>
<gene>
    <name evidence="2" type="ORF">PVL29_018019</name>
</gene>
<evidence type="ECO:0000313" key="3">
    <source>
        <dbReference type="Proteomes" id="UP001168098"/>
    </source>
</evidence>
<reference evidence="2 3" key="1">
    <citation type="journal article" date="2023" name="BMC Biotechnol.">
        <title>Vitis rotundifolia cv Carlos genome sequencing.</title>
        <authorList>
            <person name="Huff M."/>
            <person name="Hulse-Kemp A."/>
            <person name="Scheffler B."/>
            <person name="Youngblood R."/>
            <person name="Simpson S."/>
            <person name="Babiker E."/>
            <person name="Staton M."/>
        </authorList>
    </citation>
    <scope>NUCLEOTIDE SEQUENCE [LARGE SCALE GENOMIC DNA]</scope>
    <source>
        <tissue evidence="2">Leaf</tissue>
    </source>
</reference>
<sequence>MEEQQERRNVREIELEGGQPSRNNGQTGLEPEEHRIDIVEISPRVKNWIESLKKAEESTQSQSQWRRITKVPWLLRGTQDFKKLCEPRVISIGPYHHGKSHLHPGEMIKPLCARNFLDDSKQDIEVLYKNIKGRITLKGRLGKKITEKGG</sequence>